<accession>A0A819M7N6</accession>
<comment type="caution">
    <text evidence="8">The sequence shown here is derived from an EMBL/GenBank/DDBJ whole genome shotgun (WGS) entry which is preliminary data.</text>
</comment>
<evidence type="ECO:0000313" key="8">
    <source>
        <dbReference type="EMBL" id="CAF3975424.1"/>
    </source>
</evidence>
<dbReference type="SUPFAM" id="SSF57850">
    <property type="entry name" value="RING/U-box"/>
    <property type="match status" value="1"/>
</dbReference>
<dbReference type="PANTHER" id="PTHR10131:SF94">
    <property type="entry name" value="TNF RECEPTOR-ASSOCIATED FACTOR 4"/>
    <property type="match status" value="1"/>
</dbReference>
<keyword evidence="2 4" id="KW-0863">Zinc-finger</keyword>
<proteinExistence type="predicted"/>
<evidence type="ECO:0000256" key="2">
    <source>
        <dbReference type="ARBA" id="ARBA00022771"/>
    </source>
</evidence>
<evidence type="ECO:0000256" key="1">
    <source>
        <dbReference type="ARBA" id="ARBA00022723"/>
    </source>
</evidence>
<dbReference type="InterPro" id="IPR013083">
    <property type="entry name" value="Znf_RING/FYVE/PHD"/>
</dbReference>
<feature type="domain" description="TRAF-type" evidence="6">
    <location>
        <begin position="106"/>
        <end position="161"/>
    </location>
</feature>
<dbReference type="PANTHER" id="PTHR10131">
    <property type="entry name" value="TNF RECEPTOR ASSOCIATED FACTOR"/>
    <property type="match status" value="1"/>
</dbReference>
<feature type="zinc finger region" description="TRAF-type" evidence="4">
    <location>
        <begin position="106"/>
        <end position="161"/>
    </location>
</feature>
<evidence type="ECO:0000313" key="9">
    <source>
        <dbReference type="Proteomes" id="UP000663844"/>
    </source>
</evidence>
<reference evidence="8" key="1">
    <citation type="submission" date="2021-02" db="EMBL/GenBank/DDBJ databases">
        <authorList>
            <person name="Nowell W R."/>
        </authorList>
    </citation>
    <scope>NUCLEOTIDE SEQUENCE</scope>
</reference>
<dbReference type="Proteomes" id="UP000663845">
    <property type="component" value="Unassembled WGS sequence"/>
</dbReference>
<evidence type="ECO:0000313" key="7">
    <source>
        <dbReference type="EMBL" id="CAF1211463.1"/>
    </source>
</evidence>
<gene>
    <name evidence="7" type="ORF">JYZ213_LOCUS27480</name>
    <name evidence="8" type="ORF">OXD698_LOCUS28069</name>
</gene>
<protein>
    <submittedName>
        <fullName evidence="8">Uncharacterized protein</fullName>
    </submittedName>
</protein>
<dbReference type="Proteomes" id="UP000663844">
    <property type="component" value="Unassembled WGS sequence"/>
</dbReference>
<evidence type="ECO:0000259" key="6">
    <source>
        <dbReference type="PROSITE" id="PS50145"/>
    </source>
</evidence>
<organism evidence="8 9">
    <name type="scientific">Adineta steineri</name>
    <dbReference type="NCBI Taxonomy" id="433720"/>
    <lineage>
        <taxon>Eukaryota</taxon>
        <taxon>Metazoa</taxon>
        <taxon>Spiralia</taxon>
        <taxon>Gnathifera</taxon>
        <taxon>Rotifera</taxon>
        <taxon>Eurotatoria</taxon>
        <taxon>Bdelloidea</taxon>
        <taxon>Adinetida</taxon>
        <taxon>Adinetidae</taxon>
        <taxon>Adineta</taxon>
    </lineage>
</organism>
<dbReference type="AlphaFoldDB" id="A0A819M7N6"/>
<dbReference type="SUPFAM" id="SSF49599">
    <property type="entry name" value="TRAF domain-like"/>
    <property type="match status" value="1"/>
</dbReference>
<dbReference type="EMBL" id="CAJOAZ010002978">
    <property type="protein sequence ID" value="CAF3975424.1"/>
    <property type="molecule type" value="Genomic_DNA"/>
</dbReference>
<dbReference type="InterPro" id="IPR001841">
    <property type="entry name" value="Znf_RING"/>
</dbReference>
<dbReference type="GO" id="GO:0008270">
    <property type="term" value="F:zinc ion binding"/>
    <property type="evidence" value="ECO:0007669"/>
    <property type="project" value="UniProtKB-KW"/>
</dbReference>
<dbReference type="PROSITE" id="PS50145">
    <property type="entry name" value="ZF_TRAF"/>
    <property type="match status" value="1"/>
</dbReference>
<keyword evidence="1 4" id="KW-0479">Metal-binding</keyword>
<evidence type="ECO:0000256" key="3">
    <source>
        <dbReference type="ARBA" id="ARBA00022833"/>
    </source>
</evidence>
<evidence type="ECO:0000259" key="5">
    <source>
        <dbReference type="PROSITE" id="PS50089"/>
    </source>
</evidence>
<dbReference type="EMBL" id="CAJNOG010000383">
    <property type="protein sequence ID" value="CAF1211463.1"/>
    <property type="molecule type" value="Genomic_DNA"/>
</dbReference>
<name>A0A819M7N6_9BILA</name>
<keyword evidence="3 4" id="KW-0862">Zinc</keyword>
<feature type="domain" description="RING-type" evidence="5">
    <location>
        <begin position="23"/>
        <end position="65"/>
    </location>
</feature>
<dbReference type="PROSITE" id="PS50089">
    <property type="entry name" value="ZF_RING_2"/>
    <property type="match status" value="1"/>
</dbReference>
<dbReference type="InterPro" id="IPR001293">
    <property type="entry name" value="Znf_TRAF"/>
</dbReference>
<sequence length="214" mass="25316">MGNSSITRDRFVGDDRKFKEFSCQICQNLLWKPHSCSSCHRILCEKCMQKWFDNPLNRNTCPFCSEPSEYQPCSIMTQSVLFHLRIRCRNEKLGCKQILPYAQLEHHETANCQYLSERCMRCNQLILRSKLVEHQQRSEQCTSCPIKCTICQNSFEDIDFQEHFTECYQQKIDQLKTNIDLDSNMGKHIPDNEQITPNNTWIYSEKNSEKLILK</sequence>
<dbReference type="Gene3D" id="3.30.40.10">
    <property type="entry name" value="Zinc/RING finger domain, C3HC4 (zinc finger)"/>
    <property type="match status" value="2"/>
</dbReference>
<evidence type="ECO:0000256" key="4">
    <source>
        <dbReference type="PROSITE-ProRule" id="PRU00207"/>
    </source>
</evidence>